<feature type="region of interest" description="Disordered" evidence="1">
    <location>
        <begin position="82"/>
        <end position="112"/>
    </location>
</feature>
<feature type="compositionally biased region" description="Basic residues" evidence="1">
    <location>
        <begin position="91"/>
        <end position="110"/>
    </location>
</feature>
<sequence>MQTLESKQRQCLEIERNLRLKSSDSCSKKKWEKKLELNALHLRRAEKAKDCVVQNIDDAQLSESTLDSTDYSTCKSIVDSFKTSSSAASSTRRKRRSNKRRKREIQKRSTKATECRRSTTNWHKKCSALAKCCPLTEDCKVETKEIMDQIHSERQTLRDIRKSCSKRKR</sequence>
<name>A0A2A2LQA8_9BILA</name>
<evidence type="ECO:0000313" key="2">
    <source>
        <dbReference type="EMBL" id="PAV88426.1"/>
    </source>
</evidence>
<reference evidence="2 3" key="1">
    <citation type="journal article" date="2017" name="Curr. Biol.">
        <title>Genome architecture and evolution of a unichromosomal asexual nematode.</title>
        <authorList>
            <person name="Fradin H."/>
            <person name="Zegar C."/>
            <person name="Gutwein M."/>
            <person name="Lucas J."/>
            <person name="Kovtun M."/>
            <person name="Corcoran D."/>
            <person name="Baugh L.R."/>
            <person name="Kiontke K."/>
            <person name="Gunsalus K."/>
            <person name="Fitch D.H."/>
            <person name="Piano F."/>
        </authorList>
    </citation>
    <scope>NUCLEOTIDE SEQUENCE [LARGE SCALE GENOMIC DNA]</scope>
    <source>
        <strain evidence="2">PF1309</strain>
    </source>
</reference>
<dbReference type="Proteomes" id="UP000218231">
    <property type="component" value="Unassembled WGS sequence"/>
</dbReference>
<dbReference type="OrthoDB" id="5806405at2759"/>
<dbReference type="EMBL" id="LIAE01006519">
    <property type="protein sequence ID" value="PAV88426.1"/>
    <property type="molecule type" value="Genomic_DNA"/>
</dbReference>
<keyword evidence="3" id="KW-1185">Reference proteome</keyword>
<comment type="caution">
    <text evidence="2">The sequence shown here is derived from an EMBL/GenBank/DDBJ whole genome shotgun (WGS) entry which is preliminary data.</text>
</comment>
<dbReference type="AlphaFoldDB" id="A0A2A2LQA8"/>
<proteinExistence type="predicted"/>
<evidence type="ECO:0000313" key="3">
    <source>
        <dbReference type="Proteomes" id="UP000218231"/>
    </source>
</evidence>
<gene>
    <name evidence="2" type="ORF">WR25_06004</name>
</gene>
<protein>
    <submittedName>
        <fullName evidence="2">Uncharacterized protein</fullName>
    </submittedName>
</protein>
<organism evidence="2 3">
    <name type="scientific">Diploscapter pachys</name>
    <dbReference type="NCBI Taxonomy" id="2018661"/>
    <lineage>
        <taxon>Eukaryota</taxon>
        <taxon>Metazoa</taxon>
        <taxon>Ecdysozoa</taxon>
        <taxon>Nematoda</taxon>
        <taxon>Chromadorea</taxon>
        <taxon>Rhabditida</taxon>
        <taxon>Rhabditina</taxon>
        <taxon>Rhabditomorpha</taxon>
        <taxon>Rhabditoidea</taxon>
        <taxon>Rhabditidae</taxon>
        <taxon>Diploscapter</taxon>
    </lineage>
</organism>
<accession>A0A2A2LQA8</accession>
<evidence type="ECO:0000256" key="1">
    <source>
        <dbReference type="SAM" id="MobiDB-lite"/>
    </source>
</evidence>
<dbReference type="STRING" id="2018661.A0A2A2LQA8"/>